<dbReference type="AlphaFoldDB" id="A0A319ERF4"/>
<dbReference type="Proteomes" id="UP000247810">
    <property type="component" value="Unassembled WGS sequence"/>
</dbReference>
<evidence type="ECO:0000313" key="3">
    <source>
        <dbReference type="Proteomes" id="UP000247810"/>
    </source>
</evidence>
<organism evidence="2 3">
    <name type="scientific">Aspergillus ellipticus CBS 707.79</name>
    <dbReference type="NCBI Taxonomy" id="1448320"/>
    <lineage>
        <taxon>Eukaryota</taxon>
        <taxon>Fungi</taxon>
        <taxon>Dikarya</taxon>
        <taxon>Ascomycota</taxon>
        <taxon>Pezizomycotina</taxon>
        <taxon>Eurotiomycetes</taxon>
        <taxon>Eurotiomycetidae</taxon>
        <taxon>Eurotiales</taxon>
        <taxon>Aspergillaceae</taxon>
        <taxon>Aspergillus</taxon>
        <taxon>Aspergillus subgen. Circumdati</taxon>
    </lineage>
</organism>
<gene>
    <name evidence="2" type="ORF">BO71DRAFT_254945</name>
</gene>
<proteinExistence type="predicted"/>
<sequence length="149" mass="15963">MKKLHECGPNALSYQTSDPVGEAGGTNARAIRSASSARVFATTASRESHRDRSPRHVVGTVNIQMLESSPTRMSPCFLVITCAVVPSRPGLALHAPSLPPTTNYSQVVLRRWSDGGMPPYRLVLDLSTGGFCGGPINPPLLFTCLRSTE</sequence>
<reference evidence="2 3" key="1">
    <citation type="submission" date="2018-02" db="EMBL/GenBank/DDBJ databases">
        <title>The genomes of Aspergillus section Nigri reveals drivers in fungal speciation.</title>
        <authorList>
            <consortium name="DOE Joint Genome Institute"/>
            <person name="Vesth T.C."/>
            <person name="Nybo J."/>
            <person name="Theobald S."/>
            <person name="Brandl J."/>
            <person name="Frisvad J.C."/>
            <person name="Nielsen K.F."/>
            <person name="Lyhne E.K."/>
            <person name="Kogle M.E."/>
            <person name="Kuo A."/>
            <person name="Riley R."/>
            <person name="Clum A."/>
            <person name="Nolan M."/>
            <person name="Lipzen A."/>
            <person name="Salamov A."/>
            <person name="Henrissat B."/>
            <person name="Wiebenga A."/>
            <person name="De vries R.P."/>
            <person name="Grigoriev I.V."/>
            <person name="Mortensen U.H."/>
            <person name="Andersen M.R."/>
            <person name="Baker S.E."/>
        </authorList>
    </citation>
    <scope>NUCLEOTIDE SEQUENCE [LARGE SCALE GENOMIC DNA]</scope>
    <source>
        <strain evidence="2 3">CBS 707.79</strain>
    </source>
</reference>
<dbReference type="EMBL" id="KZ825892">
    <property type="protein sequence ID" value="PYH93482.1"/>
    <property type="molecule type" value="Genomic_DNA"/>
</dbReference>
<evidence type="ECO:0000313" key="2">
    <source>
        <dbReference type="EMBL" id="PYH93482.1"/>
    </source>
</evidence>
<name>A0A319ERF4_9EURO</name>
<accession>A0A319ERF4</accession>
<feature type="region of interest" description="Disordered" evidence="1">
    <location>
        <begin position="1"/>
        <end position="24"/>
    </location>
</feature>
<keyword evidence="3" id="KW-1185">Reference proteome</keyword>
<evidence type="ECO:0000256" key="1">
    <source>
        <dbReference type="SAM" id="MobiDB-lite"/>
    </source>
</evidence>
<protein>
    <submittedName>
        <fullName evidence="2">Uncharacterized protein</fullName>
    </submittedName>
</protein>
<dbReference type="VEuPathDB" id="FungiDB:BO71DRAFT_254945"/>